<feature type="transmembrane region" description="Helical" evidence="1">
    <location>
        <begin position="200"/>
        <end position="217"/>
    </location>
</feature>
<dbReference type="Proteomes" id="UP000601108">
    <property type="component" value="Unassembled WGS sequence"/>
</dbReference>
<keyword evidence="1" id="KW-0812">Transmembrane</keyword>
<evidence type="ECO:0000313" key="3">
    <source>
        <dbReference type="Proteomes" id="UP000601108"/>
    </source>
</evidence>
<keyword evidence="1" id="KW-0472">Membrane</keyword>
<feature type="transmembrane region" description="Helical" evidence="1">
    <location>
        <begin position="255"/>
        <end position="275"/>
    </location>
</feature>
<name>A0A918N424_9FLAO</name>
<dbReference type="RefSeq" id="WP_027412016.1">
    <property type="nucleotide sequence ID" value="NZ_BMWS01000010.1"/>
</dbReference>
<accession>A0A918N424</accession>
<feature type="transmembrane region" description="Helical" evidence="1">
    <location>
        <begin position="39"/>
        <end position="56"/>
    </location>
</feature>
<feature type="transmembrane region" description="Helical" evidence="1">
    <location>
        <begin position="223"/>
        <end position="243"/>
    </location>
</feature>
<evidence type="ECO:0000256" key="1">
    <source>
        <dbReference type="SAM" id="Phobius"/>
    </source>
</evidence>
<dbReference type="AlphaFoldDB" id="A0A918N424"/>
<feature type="transmembrane region" description="Helical" evidence="1">
    <location>
        <begin position="129"/>
        <end position="150"/>
    </location>
</feature>
<organism evidence="2 3">
    <name type="scientific">Aquimarina muelleri</name>
    <dbReference type="NCBI Taxonomy" id="279356"/>
    <lineage>
        <taxon>Bacteria</taxon>
        <taxon>Pseudomonadati</taxon>
        <taxon>Bacteroidota</taxon>
        <taxon>Flavobacteriia</taxon>
        <taxon>Flavobacteriales</taxon>
        <taxon>Flavobacteriaceae</taxon>
        <taxon>Aquimarina</taxon>
    </lineage>
</organism>
<comment type="caution">
    <text evidence="2">The sequence shown here is derived from an EMBL/GenBank/DDBJ whole genome shotgun (WGS) entry which is preliminary data.</text>
</comment>
<protein>
    <recommendedName>
        <fullName evidence="4">Prenyltransferase</fullName>
    </recommendedName>
</protein>
<keyword evidence="3" id="KW-1185">Reference proteome</keyword>
<feature type="transmembrane region" description="Helical" evidence="1">
    <location>
        <begin position="12"/>
        <end position="33"/>
    </location>
</feature>
<dbReference type="EMBL" id="BMWS01000010">
    <property type="protein sequence ID" value="GGX16756.1"/>
    <property type="molecule type" value="Genomic_DNA"/>
</dbReference>
<evidence type="ECO:0000313" key="2">
    <source>
        <dbReference type="EMBL" id="GGX16756.1"/>
    </source>
</evidence>
<gene>
    <name evidence="2" type="ORF">GCM10007384_17840</name>
</gene>
<sequence>METLKSIFRFYINGSIHVALAMCALVQVTFIKFGISGQHYFLLFSFLGAITAYNFVKYSKVSKLYHRRLTKSMKGIRVLTILSCILFIYFAKEISVEALIYMIPFNVLTILYVIPVFPNKKNLRSLTGIKIFIIGVVWVGITVLVPLVHAKGNLNFDFLIEMIQRFLFIVVMMLPFEVRDLQYDDATLETIPQKIGVTRTKVFGSILLVVFLLLTALKNDMLSSIEILSTILITTISLFFLWGTEKKQSEYYCSFWVESIPIMWLIIVVVLQELFN</sequence>
<reference evidence="2 3" key="1">
    <citation type="journal article" date="2014" name="Int. J. Syst. Evol. Microbiol.">
        <title>Complete genome sequence of Corynebacterium casei LMG S-19264T (=DSM 44701T), isolated from a smear-ripened cheese.</title>
        <authorList>
            <consortium name="US DOE Joint Genome Institute (JGI-PGF)"/>
            <person name="Walter F."/>
            <person name="Albersmeier A."/>
            <person name="Kalinowski J."/>
            <person name="Ruckert C."/>
        </authorList>
    </citation>
    <scope>NUCLEOTIDE SEQUENCE [LARGE SCALE GENOMIC DNA]</scope>
    <source>
        <strain evidence="2 3">KCTC 12285</strain>
    </source>
</reference>
<evidence type="ECO:0008006" key="4">
    <source>
        <dbReference type="Google" id="ProtNLM"/>
    </source>
</evidence>
<keyword evidence="1" id="KW-1133">Transmembrane helix</keyword>
<feature type="transmembrane region" description="Helical" evidence="1">
    <location>
        <begin position="76"/>
        <end position="92"/>
    </location>
</feature>
<proteinExistence type="predicted"/>
<feature type="transmembrane region" description="Helical" evidence="1">
    <location>
        <begin position="98"/>
        <end position="117"/>
    </location>
</feature>